<dbReference type="EMBL" id="JAUPFM010000018">
    <property type="protein sequence ID" value="KAK2822971.1"/>
    <property type="molecule type" value="Genomic_DNA"/>
</dbReference>
<evidence type="ECO:0000313" key="2">
    <source>
        <dbReference type="Proteomes" id="UP001187415"/>
    </source>
</evidence>
<dbReference type="Proteomes" id="UP001187415">
    <property type="component" value="Unassembled WGS sequence"/>
</dbReference>
<name>A0AA88LS53_CHASR</name>
<accession>A0AA88LS53</accession>
<protein>
    <submittedName>
        <fullName evidence="1">Uncharacterized protein</fullName>
    </submittedName>
</protein>
<keyword evidence="2" id="KW-1185">Reference proteome</keyword>
<reference evidence="1" key="1">
    <citation type="submission" date="2023-07" db="EMBL/GenBank/DDBJ databases">
        <title>Chromosome-level Genome Assembly of Striped Snakehead (Channa striata).</title>
        <authorList>
            <person name="Liu H."/>
        </authorList>
    </citation>
    <scope>NUCLEOTIDE SEQUENCE</scope>
    <source>
        <strain evidence="1">Gz</strain>
        <tissue evidence="1">Muscle</tissue>
    </source>
</reference>
<comment type="caution">
    <text evidence="1">The sequence shown here is derived from an EMBL/GenBank/DDBJ whole genome shotgun (WGS) entry which is preliminary data.</text>
</comment>
<organism evidence="1 2">
    <name type="scientific">Channa striata</name>
    <name type="common">Snakehead murrel</name>
    <name type="synonym">Ophicephalus striatus</name>
    <dbReference type="NCBI Taxonomy" id="64152"/>
    <lineage>
        <taxon>Eukaryota</taxon>
        <taxon>Metazoa</taxon>
        <taxon>Chordata</taxon>
        <taxon>Craniata</taxon>
        <taxon>Vertebrata</taxon>
        <taxon>Euteleostomi</taxon>
        <taxon>Actinopterygii</taxon>
        <taxon>Neopterygii</taxon>
        <taxon>Teleostei</taxon>
        <taxon>Neoteleostei</taxon>
        <taxon>Acanthomorphata</taxon>
        <taxon>Anabantaria</taxon>
        <taxon>Anabantiformes</taxon>
        <taxon>Channoidei</taxon>
        <taxon>Channidae</taxon>
        <taxon>Channa</taxon>
    </lineage>
</organism>
<gene>
    <name evidence="1" type="ORF">Q5P01_023036</name>
</gene>
<dbReference type="AlphaFoldDB" id="A0AA88LS53"/>
<evidence type="ECO:0000313" key="1">
    <source>
        <dbReference type="EMBL" id="KAK2822971.1"/>
    </source>
</evidence>
<proteinExistence type="predicted"/>
<sequence length="212" mass="24131">MLRWPSGRSDEQDVRAAAVMRLGATEDFVQHFQPSGALVSHSPLANAAEAGLVLLQRHMVKGDFAPEFTLKQQNFYSRLQFPAELSRMINWKDVLMEIISVALLRTELLWQQNRYRELCRYLQVIQTDDITLLQQLQDLMPFLHVHGQERNGSRTKFTAPGNAPATCLSPLLFLFYLHVFNTATPPNLTVTQLMQLCSCDAPWQLIKGSCKT</sequence>